<evidence type="ECO:0008006" key="6">
    <source>
        <dbReference type="Google" id="ProtNLM"/>
    </source>
</evidence>
<evidence type="ECO:0000256" key="3">
    <source>
        <dbReference type="SAM" id="Coils"/>
    </source>
</evidence>
<dbReference type="InterPro" id="IPR044946">
    <property type="entry name" value="Restrct_endonuc_typeI_TRD_sf"/>
</dbReference>
<proteinExistence type="predicted"/>
<keyword evidence="2" id="KW-0238">DNA-binding</keyword>
<dbReference type="EMBL" id="MHOR01000005">
    <property type="protein sequence ID" value="OGZ67640.1"/>
    <property type="molecule type" value="Genomic_DNA"/>
</dbReference>
<feature type="coiled-coil region" evidence="3">
    <location>
        <begin position="410"/>
        <end position="441"/>
    </location>
</feature>
<dbReference type="Proteomes" id="UP000178380">
    <property type="component" value="Unassembled WGS sequence"/>
</dbReference>
<reference evidence="4 5" key="1">
    <citation type="journal article" date="2016" name="Nat. Commun.">
        <title>Thousands of microbial genomes shed light on interconnected biogeochemical processes in an aquifer system.</title>
        <authorList>
            <person name="Anantharaman K."/>
            <person name="Brown C.T."/>
            <person name="Hug L.A."/>
            <person name="Sharon I."/>
            <person name="Castelle C.J."/>
            <person name="Probst A.J."/>
            <person name="Thomas B.C."/>
            <person name="Singh A."/>
            <person name="Wilkins M.J."/>
            <person name="Karaoz U."/>
            <person name="Brodie E.L."/>
            <person name="Williams K.H."/>
            <person name="Hubbard S.S."/>
            <person name="Banfield J.F."/>
        </authorList>
    </citation>
    <scope>NUCLEOTIDE SEQUENCE [LARGE SCALE GENOMIC DNA]</scope>
</reference>
<dbReference type="AlphaFoldDB" id="A0A1G2HZM4"/>
<keyword evidence="1" id="KW-0680">Restriction system</keyword>
<dbReference type="GO" id="GO:0009307">
    <property type="term" value="P:DNA restriction-modification system"/>
    <property type="evidence" value="ECO:0007669"/>
    <property type="project" value="UniProtKB-KW"/>
</dbReference>
<dbReference type="GO" id="GO:0003677">
    <property type="term" value="F:DNA binding"/>
    <property type="evidence" value="ECO:0007669"/>
    <property type="project" value="UniProtKB-KW"/>
</dbReference>
<protein>
    <recommendedName>
        <fullName evidence="6">Type I restriction modification DNA specificity domain-containing protein</fullName>
    </recommendedName>
</protein>
<dbReference type="SUPFAM" id="SSF116734">
    <property type="entry name" value="DNA methylase specificity domain"/>
    <property type="match status" value="2"/>
</dbReference>
<sequence length="441" mass="50546">MITYSIIKKSQLEGALRMDAEYYQPEFLKLRNIIEKNSLSFEDIIVEFGSGKNLNQTANNNYIKFIRTQNVRPIIIDENGLSFTDVKNHPKLDYGDLLFVRVGEGVGNSSVVTKNFQNSTFSDNVIRIKIKGINPFYVSVLLNSEVGYLLMEQIEKGSARPLISRENLNALKVPKISNNEQIYFEKIINQSENFIENSKLFYSQAENLLLEELGLKDFKNEENLFSIVNLSEVKKAYRIDAEYFQLKYEKLISKIKNYKNGFDSFDNLIEISNMKIEVNPEKEYKYIELADVNENLGIVDDIQIIKGKDLPSRAKMKLQKNDVIVSSVEGSTNKVALINKDIKDLVGSTGFFILREKYFQPEVNLILIKSIIIKALLKREAQGTILTAIPSSSLKRIILPKLNSDIQQKIADLVRKSHQARKKAKELLEEAKQKVEKLIEQ</sequence>
<dbReference type="STRING" id="1802205.A3C58_01010"/>
<evidence type="ECO:0000256" key="2">
    <source>
        <dbReference type="ARBA" id="ARBA00023125"/>
    </source>
</evidence>
<evidence type="ECO:0000313" key="5">
    <source>
        <dbReference type="Proteomes" id="UP000178380"/>
    </source>
</evidence>
<dbReference type="PANTHER" id="PTHR30408">
    <property type="entry name" value="TYPE-1 RESTRICTION ENZYME ECOKI SPECIFICITY PROTEIN"/>
    <property type="match status" value="1"/>
</dbReference>
<name>A0A1G2HZM4_9BACT</name>
<dbReference type="Gene3D" id="3.90.220.20">
    <property type="entry name" value="DNA methylase specificity domains"/>
    <property type="match status" value="3"/>
</dbReference>
<evidence type="ECO:0000313" key="4">
    <source>
        <dbReference type="EMBL" id="OGZ67640.1"/>
    </source>
</evidence>
<dbReference type="InterPro" id="IPR052021">
    <property type="entry name" value="Type-I_RS_S_subunit"/>
</dbReference>
<gene>
    <name evidence="4" type="ORF">A3C58_01010</name>
</gene>
<keyword evidence="3" id="KW-0175">Coiled coil</keyword>
<dbReference type="PANTHER" id="PTHR30408:SF12">
    <property type="entry name" value="TYPE I RESTRICTION ENZYME MJAVIII SPECIFICITY SUBUNIT"/>
    <property type="match status" value="1"/>
</dbReference>
<accession>A0A1G2HZM4</accession>
<comment type="caution">
    <text evidence="4">The sequence shown here is derived from an EMBL/GenBank/DDBJ whole genome shotgun (WGS) entry which is preliminary data.</text>
</comment>
<organism evidence="4 5">
    <name type="scientific">Candidatus Staskawiczbacteria bacterium RIFCSPHIGHO2_02_FULL_34_10</name>
    <dbReference type="NCBI Taxonomy" id="1802205"/>
    <lineage>
        <taxon>Bacteria</taxon>
        <taxon>Candidatus Staskawicziibacteriota</taxon>
    </lineage>
</organism>
<evidence type="ECO:0000256" key="1">
    <source>
        <dbReference type="ARBA" id="ARBA00022747"/>
    </source>
</evidence>